<keyword evidence="4" id="KW-0808">Transferase</keyword>
<evidence type="ECO:0000256" key="2">
    <source>
        <dbReference type="ARBA" id="ARBA00022552"/>
    </source>
</evidence>
<dbReference type="InterPro" id="IPR029063">
    <property type="entry name" value="SAM-dependent_MTases_sf"/>
</dbReference>
<proteinExistence type="inferred from homology"/>
<evidence type="ECO:0000313" key="10">
    <source>
        <dbReference type="Proteomes" id="UP001461498"/>
    </source>
</evidence>
<evidence type="ECO:0000256" key="3">
    <source>
        <dbReference type="ARBA" id="ARBA00022603"/>
    </source>
</evidence>
<dbReference type="PIRSF" id="PIRSF005461">
    <property type="entry name" value="23S_rRNA_mtase"/>
    <property type="match status" value="1"/>
</dbReference>
<dbReference type="GO" id="GO:0005739">
    <property type="term" value="C:mitochondrion"/>
    <property type="evidence" value="ECO:0007669"/>
    <property type="project" value="TreeGrafter"/>
</dbReference>
<evidence type="ECO:0000259" key="8">
    <source>
        <dbReference type="Pfam" id="PF01728"/>
    </source>
</evidence>
<evidence type="ECO:0000256" key="6">
    <source>
        <dbReference type="ARBA" id="ARBA00041184"/>
    </source>
</evidence>
<name>A0AAW1CQL7_9HEMI</name>
<dbReference type="InterPro" id="IPR050082">
    <property type="entry name" value="RNA_methyltr_RlmE"/>
</dbReference>
<dbReference type="InterPro" id="IPR002877">
    <property type="entry name" value="RNA_MeTrfase_FtsJ_dom"/>
</dbReference>
<keyword evidence="2" id="KW-0698">rRNA processing</keyword>
<evidence type="ECO:0000313" key="9">
    <source>
        <dbReference type="EMBL" id="KAK9500884.1"/>
    </source>
</evidence>
<keyword evidence="5 7" id="KW-0949">S-adenosyl-L-methionine</keyword>
<dbReference type="Proteomes" id="UP001461498">
    <property type="component" value="Unassembled WGS sequence"/>
</dbReference>
<dbReference type="InterPro" id="IPR015507">
    <property type="entry name" value="rRNA-MeTfrase_E"/>
</dbReference>
<evidence type="ECO:0000256" key="7">
    <source>
        <dbReference type="PIRSR" id="PIRSR005461-1"/>
    </source>
</evidence>
<keyword evidence="10" id="KW-1185">Reference proteome</keyword>
<dbReference type="Pfam" id="PF01728">
    <property type="entry name" value="FtsJ"/>
    <property type="match status" value="1"/>
</dbReference>
<gene>
    <name evidence="9" type="ORF">O3M35_002055</name>
</gene>
<protein>
    <recommendedName>
        <fullName evidence="6">rRNA methyltransferase 2, mitochondrial</fullName>
    </recommendedName>
</protein>
<feature type="active site" description="Proton acceptor" evidence="7">
    <location>
        <position position="195"/>
    </location>
</feature>
<keyword evidence="3" id="KW-0489">Methyltransferase</keyword>
<dbReference type="SUPFAM" id="SSF53335">
    <property type="entry name" value="S-adenosyl-L-methionine-dependent methyltransferases"/>
    <property type="match status" value="1"/>
</dbReference>
<evidence type="ECO:0000256" key="5">
    <source>
        <dbReference type="ARBA" id="ARBA00022691"/>
    </source>
</evidence>
<reference evidence="9 10" key="1">
    <citation type="submission" date="2022-12" db="EMBL/GenBank/DDBJ databases">
        <title>Chromosome-level genome assembly of true bugs.</title>
        <authorList>
            <person name="Ma L."/>
            <person name="Li H."/>
        </authorList>
    </citation>
    <scope>NUCLEOTIDE SEQUENCE [LARGE SCALE GENOMIC DNA]</scope>
    <source>
        <strain evidence="9">Lab_2022b</strain>
    </source>
</reference>
<dbReference type="Gene3D" id="3.40.50.150">
    <property type="entry name" value="Vaccinia Virus protein VP39"/>
    <property type="match status" value="1"/>
</dbReference>
<comment type="caution">
    <text evidence="9">The sequence shown here is derived from an EMBL/GenBank/DDBJ whole genome shotgun (WGS) entry which is preliminary data.</text>
</comment>
<feature type="domain" description="Ribosomal RNA methyltransferase FtsJ" evidence="8">
    <location>
        <begin position="53"/>
        <end position="238"/>
    </location>
</feature>
<comment type="similarity">
    <text evidence="1">Belongs to the class I-like SAM-binding methyltransferase superfamily. RNA methyltransferase RlmE family.</text>
</comment>
<dbReference type="AlphaFoldDB" id="A0AAW1CQL7"/>
<accession>A0AAW1CQL7</accession>
<evidence type="ECO:0000256" key="4">
    <source>
        <dbReference type="ARBA" id="ARBA00022679"/>
    </source>
</evidence>
<dbReference type="PANTHER" id="PTHR10920:SF18">
    <property type="entry name" value="RRNA METHYLTRANSFERASE 2, MITOCHONDRIAL"/>
    <property type="match status" value="1"/>
</dbReference>
<evidence type="ECO:0000256" key="1">
    <source>
        <dbReference type="ARBA" id="ARBA00009258"/>
    </source>
</evidence>
<dbReference type="GO" id="GO:0008650">
    <property type="term" value="F:rRNA (uridine-2'-O-)-methyltransferase activity"/>
    <property type="evidence" value="ECO:0007669"/>
    <property type="project" value="TreeGrafter"/>
</dbReference>
<dbReference type="EMBL" id="JAPXFL010000010">
    <property type="protein sequence ID" value="KAK9500884.1"/>
    <property type="molecule type" value="Genomic_DNA"/>
</dbReference>
<dbReference type="HAMAP" id="MF_01547">
    <property type="entry name" value="RNA_methyltr_E"/>
    <property type="match status" value="1"/>
</dbReference>
<organism evidence="9 10">
    <name type="scientific">Rhynocoris fuscipes</name>
    <dbReference type="NCBI Taxonomy" id="488301"/>
    <lineage>
        <taxon>Eukaryota</taxon>
        <taxon>Metazoa</taxon>
        <taxon>Ecdysozoa</taxon>
        <taxon>Arthropoda</taxon>
        <taxon>Hexapoda</taxon>
        <taxon>Insecta</taxon>
        <taxon>Pterygota</taxon>
        <taxon>Neoptera</taxon>
        <taxon>Paraneoptera</taxon>
        <taxon>Hemiptera</taxon>
        <taxon>Heteroptera</taxon>
        <taxon>Panheteroptera</taxon>
        <taxon>Cimicomorpha</taxon>
        <taxon>Reduviidae</taxon>
        <taxon>Harpactorinae</taxon>
        <taxon>Harpactorini</taxon>
        <taxon>Rhynocoris</taxon>
    </lineage>
</organism>
<sequence length="244" mass="27259">MIILSLIQKRWITVACYCRKAHINLKGKKKSSQDWLIRQLKDPYVEKAKINNYRCRSAFKLLEINEKYNLLYPGQCVIDCGAAPGSWTQVAVSKTNADGKVLDKPQGIVFAVDRLPLYPIEGAHIIGQTDLASESGIEKVTSALNGRQIDVLLSDVAPNATGIKEADHDAIIQIGYIIVRFGVKMSRIGSSLLIKIWDGRSAKQFADDISRFYSNVKRVKPQASRNDSSELYILAREFKGLNNC</sequence>
<dbReference type="PANTHER" id="PTHR10920">
    <property type="entry name" value="RIBOSOMAL RNA METHYLTRANSFERASE"/>
    <property type="match status" value="1"/>
</dbReference>